<keyword evidence="5" id="KW-1185">Reference proteome</keyword>
<comment type="similarity">
    <text evidence="1">Belongs to the PPR family. P subfamily.</text>
</comment>
<name>A0ABD1VJI7_9LAMI</name>
<comment type="caution">
    <text evidence="4">The sequence shown here is derived from an EMBL/GenBank/DDBJ whole genome shotgun (WGS) entry which is preliminary data.</text>
</comment>
<dbReference type="Proteomes" id="UP001604277">
    <property type="component" value="Unassembled WGS sequence"/>
</dbReference>
<dbReference type="Pfam" id="PF01535">
    <property type="entry name" value="PPR"/>
    <property type="match status" value="1"/>
</dbReference>
<protein>
    <submittedName>
        <fullName evidence="4">Pentatricopeptide repeat-containing protein</fullName>
    </submittedName>
</protein>
<dbReference type="AlphaFoldDB" id="A0ABD1VJI7"/>
<dbReference type="InterPro" id="IPR002885">
    <property type="entry name" value="PPR_rpt"/>
</dbReference>
<gene>
    <name evidence="4" type="ORF">Fot_18199</name>
</gene>
<keyword evidence="2" id="KW-0677">Repeat</keyword>
<dbReference type="PANTHER" id="PTHR47941">
    <property type="entry name" value="PENTATRICOPEPTIDE REPEAT-CONTAINING PROTEIN 3, MITOCHONDRIAL"/>
    <property type="match status" value="1"/>
</dbReference>
<dbReference type="InterPro" id="IPR011990">
    <property type="entry name" value="TPR-like_helical_dom_sf"/>
</dbReference>
<evidence type="ECO:0000256" key="3">
    <source>
        <dbReference type="PROSITE-ProRule" id="PRU00708"/>
    </source>
</evidence>
<evidence type="ECO:0000256" key="1">
    <source>
        <dbReference type="ARBA" id="ARBA00007626"/>
    </source>
</evidence>
<reference evidence="5" key="1">
    <citation type="submission" date="2024-07" db="EMBL/GenBank/DDBJ databases">
        <title>Two chromosome-level genome assemblies of Korean endemic species Abeliophyllum distichum and Forsythia ovata (Oleaceae).</title>
        <authorList>
            <person name="Jang H."/>
        </authorList>
    </citation>
    <scope>NUCLEOTIDE SEQUENCE [LARGE SCALE GENOMIC DNA]</scope>
</reference>
<dbReference type="PROSITE" id="PS51375">
    <property type="entry name" value="PPR"/>
    <property type="match status" value="1"/>
</dbReference>
<dbReference type="Pfam" id="PF13041">
    <property type="entry name" value="PPR_2"/>
    <property type="match status" value="1"/>
</dbReference>
<dbReference type="Gene3D" id="1.25.40.10">
    <property type="entry name" value="Tetratricopeptide repeat domain"/>
    <property type="match status" value="1"/>
</dbReference>
<evidence type="ECO:0000313" key="4">
    <source>
        <dbReference type="EMBL" id="KAL2536808.1"/>
    </source>
</evidence>
<accession>A0ABD1VJI7</accession>
<dbReference type="NCBIfam" id="TIGR00756">
    <property type="entry name" value="PPR"/>
    <property type="match status" value="2"/>
</dbReference>
<dbReference type="EMBL" id="JBFOLJ010000005">
    <property type="protein sequence ID" value="KAL2536808.1"/>
    <property type="molecule type" value="Genomic_DNA"/>
</dbReference>
<sequence>MEDWGPYPHSEQRLGEFTVIFSQMALVSAGLTRTAVHTFHDMVATEVFNKEKYRVEADFKVYTILIYGWCKIGIFEMARRFWGEMLERGFKPNVVTYNVLFNGICRRASLHPEGRFEKVIRESEEIFDEMSERGVEPDVTSFQFCFIFIAGCISPSCR</sequence>
<evidence type="ECO:0000313" key="5">
    <source>
        <dbReference type="Proteomes" id="UP001604277"/>
    </source>
</evidence>
<evidence type="ECO:0000256" key="2">
    <source>
        <dbReference type="ARBA" id="ARBA00022737"/>
    </source>
</evidence>
<proteinExistence type="inferred from homology"/>
<organism evidence="4 5">
    <name type="scientific">Forsythia ovata</name>
    <dbReference type="NCBI Taxonomy" id="205694"/>
    <lineage>
        <taxon>Eukaryota</taxon>
        <taxon>Viridiplantae</taxon>
        <taxon>Streptophyta</taxon>
        <taxon>Embryophyta</taxon>
        <taxon>Tracheophyta</taxon>
        <taxon>Spermatophyta</taxon>
        <taxon>Magnoliopsida</taxon>
        <taxon>eudicotyledons</taxon>
        <taxon>Gunneridae</taxon>
        <taxon>Pentapetalae</taxon>
        <taxon>asterids</taxon>
        <taxon>lamiids</taxon>
        <taxon>Lamiales</taxon>
        <taxon>Oleaceae</taxon>
        <taxon>Forsythieae</taxon>
        <taxon>Forsythia</taxon>
    </lineage>
</organism>
<feature type="repeat" description="PPR" evidence="3">
    <location>
        <begin position="58"/>
        <end position="92"/>
    </location>
</feature>